<gene>
    <name evidence="1" type="ORF">BDP27DRAFT_1417117</name>
</gene>
<organism evidence="1 2">
    <name type="scientific">Rhodocollybia butyracea</name>
    <dbReference type="NCBI Taxonomy" id="206335"/>
    <lineage>
        <taxon>Eukaryota</taxon>
        <taxon>Fungi</taxon>
        <taxon>Dikarya</taxon>
        <taxon>Basidiomycota</taxon>
        <taxon>Agaricomycotina</taxon>
        <taxon>Agaricomycetes</taxon>
        <taxon>Agaricomycetidae</taxon>
        <taxon>Agaricales</taxon>
        <taxon>Marasmiineae</taxon>
        <taxon>Omphalotaceae</taxon>
        <taxon>Rhodocollybia</taxon>
    </lineage>
</organism>
<dbReference type="EMBL" id="JADNRY010000017">
    <property type="protein sequence ID" value="KAF9073651.1"/>
    <property type="molecule type" value="Genomic_DNA"/>
</dbReference>
<protein>
    <recommendedName>
        <fullName evidence="3">Protein kinase domain-containing protein</fullName>
    </recommendedName>
</protein>
<keyword evidence="2" id="KW-1185">Reference proteome</keyword>
<evidence type="ECO:0008006" key="3">
    <source>
        <dbReference type="Google" id="ProtNLM"/>
    </source>
</evidence>
<accession>A0A9P5UC19</accession>
<sequence length="402" mass="46460">MSEPMSRGEAARASLERRLAAKGITIAPKIDPQSGTLYKSETWWAQHFEWLKQHGYLLRPRYRPGWQPSWRAGKDPYWKYEDGHSTTYRSGYIMDAIRMSDSLVVAMKRLSPSNRRQDGHEESVATLFSNEYHNANPLNHCVRILDVLPVPGNNDEKILVMVWMRGVMDPSFRTIGEVLHFFREMIEASIDLFYRGRLGSTISFRDCSINNMAMDARAMYPRQWHPNAPKKTYNWNGRALHHSRTRCPPKYYLIDFGFSCEYDPSQPRPLESAIISGGYCPPEAETPCDPFATDVFLLGNMMETSFLEGDKEFRSPGVHGLKFLEELVEDMMADNPTERPTMDEVASRFSAIVQKQPWWKLRARAAKKDEFIFLKPFRALHHILWTSSMMLMLKPAIPLSKP</sequence>
<name>A0A9P5UC19_9AGAR</name>
<reference evidence="1" key="1">
    <citation type="submission" date="2020-11" db="EMBL/GenBank/DDBJ databases">
        <authorList>
            <consortium name="DOE Joint Genome Institute"/>
            <person name="Ahrendt S."/>
            <person name="Riley R."/>
            <person name="Andreopoulos W."/>
            <person name="Labutti K."/>
            <person name="Pangilinan J."/>
            <person name="Ruiz-Duenas F.J."/>
            <person name="Barrasa J.M."/>
            <person name="Sanchez-Garcia M."/>
            <person name="Camarero S."/>
            <person name="Miyauchi S."/>
            <person name="Serrano A."/>
            <person name="Linde D."/>
            <person name="Babiker R."/>
            <person name="Drula E."/>
            <person name="Ayuso-Fernandez I."/>
            <person name="Pacheco R."/>
            <person name="Padilla G."/>
            <person name="Ferreira P."/>
            <person name="Barriuso J."/>
            <person name="Kellner H."/>
            <person name="Castanera R."/>
            <person name="Alfaro M."/>
            <person name="Ramirez L."/>
            <person name="Pisabarro A.G."/>
            <person name="Kuo A."/>
            <person name="Tritt A."/>
            <person name="Lipzen A."/>
            <person name="He G."/>
            <person name="Yan M."/>
            <person name="Ng V."/>
            <person name="Cullen D."/>
            <person name="Martin F."/>
            <person name="Rosso M.-N."/>
            <person name="Henrissat B."/>
            <person name="Hibbett D."/>
            <person name="Martinez A.T."/>
            <person name="Grigoriev I.V."/>
        </authorList>
    </citation>
    <scope>NUCLEOTIDE SEQUENCE</scope>
    <source>
        <strain evidence="1">AH 40177</strain>
    </source>
</reference>
<comment type="caution">
    <text evidence="1">The sequence shown here is derived from an EMBL/GenBank/DDBJ whole genome shotgun (WGS) entry which is preliminary data.</text>
</comment>
<dbReference type="InterPro" id="IPR011009">
    <property type="entry name" value="Kinase-like_dom_sf"/>
</dbReference>
<dbReference type="Gene3D" id="1.10.510.10">
    <property type="entry name" value="Transferase(Phosphotransferase) domain 1"/>
    <property type="match status" value="1"/>
</dbReference>
<evidence type="ECO:0000313" key="2">
    <source>
        <dbReference type="Proteomes" id="UP000772434"/>
    </source>
</evidence>
<dbReference type="Proteomes" id="UP000772434">
    <property type="component" value="Unassembled WGS sequence"/>
</dbReference>
<dbReference type="SUPFAM" id="SSF56112">
    <property type="entry name" value="Protein kinase-like (PK-like)"/>
    <property type="match status" value="1"/>
</dbReference>
<dbReference type="AlphaFoldDB" id="A0A9P5UC19"/>
<dbReference type="OrthoDB" id="5987198at2759"/>
<proteinExistence type="predicted"/>
<evidence type="ECO:0000313" key="1">
    <source>
        <dbReference type="EMBL" id="KAF9073651.1"/>
    </source>
</evidence>